<keyword evidence="3" id="KW-0812">Transmembrane</keyword>
<dbReference type="RefSeq" id="WP_072738978.1">
    <property type="nucleotide sequence ID" value="NZ_CP048813.1"/>
</dbReference>
<keyword evidence="4" id="KW-1133">Transmembrane helix</keyword>
<dbReference type="PANTHER" id="PTHR33406">
    <property type="entry name" value="MEMBRANE PROTEIN MJ1562-RELATED"/>
    <property type="match status" value="1"/>
</dbReference>
<dbReference type="OrthoDB" id="7051771at2"/>
<comment type="subcellular location">
    <subcellularLocation>
        <location evidence="1">Cell membrane</location>
        <topology evidence="1">Multi-pass membrane protein</topology>
    </subcellularLocation>
</comment>
<feature type="domain" description="Membrane transport protein MMPL" evidence="6">
    <location>
        <begin position="40"/>
        <end position="353"/>
    </location>
</feature>
<name>A0A1G8NFF1_9NOCA</name>
<feature type="domain" description="Membrane transport protein MMPL" evidence="6">
    <location>
        <begin position="517"/>
        <end position="749"/>
    </location>
</feature>
<accession>A0A1G8NFF1</accession>
<evidence type="ECO:0000256" key="2">
    <source>
        <dbReference type="ARBA" id="ARBA00022475"/>
    </source>
</evidence>
<keyword evidence="5" id="KW-0472">Membrane</keyword>
<dbReference type="SUPFAM" id="SSF82866">
    <property type="entry name" value="Multidrug efflux transporter AcrB transmembrane domain"/>
    <property type="match status" value="2"/>
</dbReference>
<dbReference type="Pfam" id="PF03176">
    <property type="entry name" value="MMPL"/>
    <property type="match status" value="2"/>
</dbReference>
<keyword evidence="2" id="KW-1003">Cell membrane</keyword>
<evidence type="ECO:0000256" key="5">
    <source>
        <dbReference type="ARBA" id="ARBA00023136"/>
    </source>
</evidence>
<evidence type="ECO:0000256" key="3">
    <source>
        <dbReference type="ARBA" id="ARBA00022692"/>
    </source>
</evidence>
<dbReference type="InterPro" id="IPR004869">
    <property type="entry name" value="MMPL_dom"/>
</dbReference>
<organism evidence="7 8">
    <name type="scientific">Rhodococcus triatomae</name>
    <dbReference type="NCBI Taxonomy" id="300028"/>
    <lineage>
        <taxon>Bacteria</taxon>
        <taxon>Bacillati</taxon>
        <taxon>Actinomycetota</taxon>
        <taxon>Actinomycetes</taxon>
        <taxon>Mycobacteriales</taxon>
        <taxon>Nocardiaceae</taxon>
        <taxon>Rhodococcus</taxon>
    </lineage>
</organism>
<evidence type="ECO:0000313" key="8">
    <source>
        <dbReference type="Proteomes" id="UP000183263"/>
    </source>
</evidence>
<evidence type="ECO:0000256" key="4">
    <source>
        <dbReference type="ARBA" id="ARBA00022989"/>
    </source>
</evidence>
<keyword evidence="8" id="KW-1185">Reference proteome</keyword>
<dbReference type="AlphaFoldDB" id="A0A1G8NFF1"/>
<protein>
    <submittedName>
        <fullName evidence="7">Putative drug exporter of the RND superfamily</fullName>
    </submittedName>
</protein>
<evidence type="ECO:0000313" key="7">
    <source>
        <dbReference type="EMBL" id="SDI78878.1"/>
    </source>
</evidence>
<evidence type="ECO:0000259" key="6">
    <source>
        <dbReference type="Pfam" id="PF03176"/>
    </source>
</evidence>
<dbReference type="Proteomes" id="UP000183263">
    <property type="component" value="Unassembled WGS sequence"/>
</dbReference>
<dbReference type="PANTHER" id="PTHR33406:SF13">
    <property type="entry name" value="MEMBRANE PROTEIN YDFJ"/>
    <property type="match status" value="1"/>
</dbReference>
<gene>
    <name evidence="7" type="ORF">SAMN05444695_11152</name>
</gene>
<dbReference type="EMBL" id="FNDN01000011">
    <property type="protein sequence ID" value="SDI78878.1"/>
    <property type="molecule type" value="Genomic_DNA"/>
</dbReference>
<evidence type="ECO:0000256" key="1">
    <source>
        <dbReference type="ARBA" id="ARBA00004651"/>
    </source>
</evidence>
<reference evidence="7 8" key="1">
    <citation type="submission" date="2016-10" db="EMBL/GenBank/DDBJ databases">
        <authorList>
            <person name="de Groot N.N."/>
        </authorList>
    </citation>
    <scope>NUCLEOTIDE SEQUENCE [LARGE SCALE GENOMIC DNA]</scope>
    <source>
        <strain evidence="7 8">DSM 44892</strain>
    </source>
</reference>
<proteinExistence type="predicted"/>
<dbReference type="Gene3D" id="1.20.1640.10">
    <property type="entry name" value="Multidrug efflux transporter AcrB transmembrane domain"/>
    <property type="match status" value="2"/>
</dbReference>
<sequence length="772" mass="79739">MQDKKFRRLILILWPVVLVALGIPALAVHDRVGEPNLTVSGSASERADQILDERFPGSTAVAILLEGPADQVRIQGTRLATELDGAGYGPVVTPWTDDSVADVLAPEPGTALLLAMTGGSEGAMKDADVIVDRVDEVIADPVAASITGEGVVGSALEEAGVRELRKGELYALPLLIVILLLVFRSLLAAAIPIVIGGSVLIATSGVLSVLAGAVSLDSLAISIASMMSLALGVDYSLLIVSRFREELARGLQPWEAAALARRTAGRTVVEAGCVLLAAVSAALLVAPGPFLVSATVAVGAAAVMSVIAAVGIVPVLLGFAGRRINGRRGTRTQETEGGVVLRACRLALRRPVPVGLLVLLVLIPLSLPALGMRTGTPGVELLTKGERALADYTRISEVMGPGWSAPFIVVAQNPDGPVTTPALLTELSELEGELRETEGVAEVLGAGAVADRLLSVESLDPPALLSAARSAGVDVGPMIAQSPNVLQSGYLGLAALDGARSDLRGLAATVVNIDLGGDTARFVVVPDAPAGSPEAVRLSDELRSAAESLAGSTGMTVVVGGSGQLVVDFGKEITRLVPLLLLVLSGASYLVLVVLLRSLLVPLVAVLLNVLTVGAAFGVLALLYDGTVGPEQVPVYIAGTAVLGIMGIMFGLSIDYQVFMLSRIREAWLRTGDPIAAINGGIVGTARVITGAALVMIAVFTGFALTTFPVNRQLGIGLVVAVLVDATLLRLLLLPGALKLLGARAWWWPGTPRPQVRTEVEPERQELVRAGE</sequence>
<dbReference type="GO" id="GO:0005886">
    <property type="term" value="C:plasma membrane"/>
    <property type="evidence" value="ECO:0007669"/>
    <property type="project" value="UniProtKB-SubCell"/>
</dbReference>
<dbReference type="InterPro" id="IPR050545">
    <property type="entry name" value="Mycobact_MmpL"/>
</dbReference>